<feature type="transmembrane region" description="Helical" evidence="1">
    <location>
        <begin position="94"/>
        <end position="114"/>
    </location>
</feature>
<protein>
    <submittedName>
        <fullName evidence="2">NAD/FAD-utilizing enzyme</fullName>
    </submittedName>
</protein>
<keyword evidence="3" id="KW-1185">Reference proteome</keyword>
<evidence type="ECO:0000256" key="1">
    <source>
        <dbReference type="SAM" id="Phobius"/>
    </source>
</evidence>
<name>A0ABT3PB08_9ALTE</name>
<dbReference type="RefSeq" id="WP_265618580.1">
    <property type="nucleotide sequence ID" value="NZ_JAPFRD010000013.1"/>
</dbReference>
<evidence type="ECO:0000313" key="3">
    <source>
        <dbReference type="Proteomes" id="UP001142810"/>
    </source>
</evidence>
<keyword evidence="1" id="KW-0472">Membrane</keyword>
<accession>A0ABT3PB08</accession>
<comment type="caution">
    <text evidence="2">The sequence shown here is derived from an EMBL/GenBank/DDBJ whole genome shotgun (WGS) entry which is preliminary data.</text>
</comment>
<dbReference type="Proteomes" id="UP001142810">
    <property type="component" value="Unassembled WGS sequence"/>
</dbReference>
<keyword evidence="1" id="KW-1133">Transmembrane helix</keyword>
<proteinExistence type="predicted"/>
<reference evidence="2" key="1">
    <citation type="submission" date="2022-11" db="EMBL/GenBank/DDBJ databases">
        <title>Alteromonas sp. nov., isolated from sea water of the Qingdao.</title>
        <authorList>
            <person name="Wang Q."/>
        </authorList>
    </citation>
    <scope>NUCLEOTIDE SEQUENCE</scope>
    <source>
        <strain evidence="2">ASW11-7</strain>
    </source>
</reference>
<feature type="transmembrane region" description="Helical" evidence="1">
    <location>
        <begin position="63"/>
        <end position="82"/>
    </location>
</feature>
<gene>
    <name evidence="2" type="ORF">OPS25_14560</name>
</gene>
<evidence type="ECO:0000313" key="2">
    <source>
        <dbReference type="EMBL" id="MCW8109725.1"/>
    </source>
</evidence>
<organism evidence="2 3">
    <name type="scientific">Alteromonas aquimaris</name>
    <dbReference type="NCBI Taxonomy" id="2998417"/>
    <lineage>
        <taxon>Bacteria</taxon>
        <taxon>Pseudomonadati</taxon>
        <taxon>Pseudomonadota</taxon>
        <taxon>Gammaproteobacteria</taxon>
        <taxon>Alteromonadales</taxon>
        <taxon>Alteromonadaceae</taxon>
        <taxon>Alteromonas/Salinimonas group</taxon>
        <taxon>Alteromonas</taxon>
    </lineage>
</organism>
<dbReference type="EMBL" id="JAPFRD010000013">
    <property type="protein sequence ID" value="MCW8109725.1"/>
    <property type="molecule type" value="Genomic_DNA"/>
</dbReference>
<sequence length="169" mass="19058">MSRHYYISDDLDDLEVVEKELEQQGLSRSQIHVLSEKDADVENHHLHAITPFLKKDVVYSSELGAFVGIVVASVLLVVVYLLELHNSAVGWLPFLFGAVVVLGFCIWEGGLIGLQVPNHQFKRFQTLLDKGKHVFFVDTKDEQESTLAEVMAHHPRLREVTNSQTPVTP</sequence>
<keyword evidence="1" id="KW-0812">Transmembrane</keyword>